<proteinExistence type="predicted"/>
<dbReference type="InterPro" id="IPR016186">
    <property type="entry name" value="C-type_lectin-like/link_sf"/>
</dbReference>
<dbReference type="AlphaFoldDB" id="A0A914DXJ8"/>
<organism evidence="2 3">
    <name type="scientific">Acrobeloides nanus</name>
    <dbReference type="NCBI Taxonomy" id="290746"/>
    <lineage>
        <taxon>Eukaryota</taxon>
        <taxon>Metazoa</taxon>
        <taxon>Ecdysozoa</taxon>
        <taxon>Nematoda</taxon>
        <taxon>Chromadorea</taxon>
        <taxon>Rhabditida</taxon>
        <taxon>Tylenchina</taxon>
        <taxon>Cephalobomorpha</taxon>
        <taxon>Cephaloboidea</taxon>
        <taxon>Cephalobidae</taxon>
        <taxon>Acrobeloides</taxon>
    </lineage>
</organism>
<evidence type="ECO:0000313" key="3">
    <source>
        <dbReference type="WBParaSite" id="ACRNAN_scaffold4462.g28862.t1"/>
    </source>
</evidence>
<accession>A0A914DXJ8</accession>
<keyword evidence="2" id="KW-1185">Reference proteome</keyword>
<dbReference type="CDD" id="cd00037">
    <property type="entry name" value="CLECT"/>
    <property type="match status" value="1"/>
</dbReference>
<evidence type="ECO:0000313" key="2">
    <source>
        <dbReference type="Proteomes" id="UP000887540"/>
    </source>
</evidence>
<protein>
    <submittedName>
        <fullName evidence="3">C-type lectin domain-containing protein</fullName>
    </submittedName>
</protein>
<dbReference type="PROSITE" id="PS50041">
    <property type="entry name" value="C_TYPE_LECTIN_2"/>
    <property type="match status" value="1"/>
</dbReference>
<dbReference type="WBParaSite" id="ACRNAN_scaffold4462.g28862.t1">
    <property type="protein sequence ID" value="ACRNAN_scaffold4462.g28862.t1"/>
    <property type="gene ID" value="ACRNAN_scaffold4462.g28862"/>
</dbReference>
<sequence length="309" mass="34531">MARDMAQLAYEQYTSEGGYFHQPNPAAVVLFGAQAPFVDSVDKITQVANQLKSWANLITVNYNVNSADLTNFLNSIATPYMNLSVSKTLYDDLEFNLMQTNCFCDFGPQLSAFDPVKNRVVKYADCSISSEEIGASWNSDETFCNIIQSNIVLVPLTSSLRYNFTVSIYQNNLPGFILDPIYIGLHRNSRKAWVWYDYDGSEIPDSGSFSNWAPGYGINSTGDCVAIQGGNAEKSSSYLWKNVACNINISNITDARCGYRACDAANMYQSALAGLNQRCTMFKSDVEKKKAFEARRKFLKETRKNKNKA</sequence>
<dbReference type="Proteomes" id="UP000887540">
    <property type="component" value="Unplaced"/>
</dbReference>
<reference evidence="3" key="1">
    <citation type="submission" date="2022-11" db="UniProtKB">
        <authorList>
            <consortium name="WormBaseParasite"/>
        </authorList>
    </citation>
    <scope>IDENTIFICATION</scope>
</reference>
<name>A0A914DXJ8_9BILA</name>
<feature type="domain" description="C-type lectin" evidence="1">
    <location>
        <begin position="122"/>
        <end position="254"/>
    </location>
</feature>
<dbReference type="SUPFAM" id="SSF56436">
    <property type="entry name" value="C-type lectin-like"/>
    <property type="match status" value="1"/>
</dbReference>
<dbReference type="InterPro" id="IPR016187">
    <property type="entry name" value="CTDL_fold"/>
</dbReference>
<dbReference type="Gene3D" id="3.10.100.10">
    <property type="entry name" value="Mannose-Binding Protein A, subunit A"/>
    <property type="match status" value="1"/>
</dbReference>
<dbReference type="InterPro" id="IPR001304">
    <property type="entry name" value="C-type_lectin-like"/>
</dbReference>
<evidence type="ECO:0000259" key="1">
    <source>
        <dbReference type="PROSITE" id="PS50041"/>
    </source>
</evidence>